<organism evidence="3 4">
    <name type="scientific">Stentor coeruleus</name>
    <dbReference type="NCBI Taxonomy" id="5963"/>
    <lineage>
        <taxon>Eukaryota</taxon>
        <taxon>Sar</taxon>
        <taxon>Alveolata</taxon>
        <taxon>Ciliophora</taxon>
        <taxon>Postciliodesmatophora</taxon>
        <taxon>Heterotrichea</taxon>
        <taxon>Heterotrichida</taxon>
        <taxon>Stentoridae</taxon>
        <taxon>Stentor</taxon>
    </lineage>
</organism>
<dbReference type="EMBL" id="MPUH01000416">
    <property type="protein sequence ID" value="OMJ80619.1"/>
    <property type="molecule type" value="Genomic_DNA"/>
</dbReference>
<evidence type="ECO:0000256" key="1">
    <source>
        <dbReference type="SAM" id="Coils"/>
    </source>
</evidence>
<keyword evidence="1" id="KW-0175">Coiled coil</keyword>
<protein>
    <submittedName>
        <fullName evidence="3">Uncharacterized protein</fullName>
    </submittedName>
</protein>
<evidence type="ECO:0000256" key="2">
    <source>
        <dbReference type="SAM" id="MobiDB-lite"/>
    </source>
</evidence>
<feature type="compositionally biased region" description="Polar residues" evidence="2">
    <location>
        <begin position="12"/>
        <end position="29"/>
    </location>
</feature>
<feature type="compositionally biased region" description="Basic residues" evidence="2">
    <location>
        <begin position="1"/>
        <end position="11"/>
    </location>
</feature>
<gene>
    <name evidence="3" type="ORF">SteCoe_19105</name>
</gene>
<reference evidence="3 4" key="1">
    <citation type="submission" date="2016-11" db="EMBL/GenBank/DDBJ databases">
        <title>The macronuclear genome of Stentor coeruleus: a giant cell with tiny introns.</title>
        <authorList>
            <person name="Slabodnick M."/>
            <person name="Ruby J.G."/>
            <person name="Reiff S.B."/>
            <person name="Swart E.C."/>
            <person name="Gosai S."/>
            <person name="Prabakaran S."/>
            <person name="Witkowska E."/>
            <person name="Larue G.E."/>
            <person name="Fisher S."/>
            <person name="Freeman R.M."/>
            <person name="Gunawardena J."/>
            <person name="Chu W."/>
            <person name="Stover N.A."/>
            <person name="Gregory B.D."/>
            <person name="Nowacki M."/>
            <person name="Derisi J."/>
            <person name="Roy S.W."/>
            <person name="Marshall W.F."/>
            <person name="Sood P."/>
        </authorList>
    </citation>
    <scope>NUCLEOTIDE SEQUENCE [LARGE SCALE GENOMIC DNA]</scope>
    <source>
        <strain evidence="3">WM001</strain>
    </source>
</reference>
<sequence>MNKNSRPKINKNKASNHTNETRNLNSIRNSFPASPIKNLLNSKIITKDTDPYCDLSITYTNDFPDPLYSEAALENAHNSLVDIRSEAHLFLDSSRRLATTRRMRDSFISQPDTIPRNSASSLDQMKILIQSMHETMKNINEKLENVDKKATKNDEESKGLQDSIIELRDKIDDLKSRIQPQECSKMCEII</sequence>
<feature type="coiled-coil region" evidence="1">
    <location>
        <begin position="122"/>
        <end position="177"/>
    </location>
</feature>
<proteinExistence type="predicted"/>
<accession>A0A1R2BUW7</accession>
<evidence type="ECO:0000313" key="4">
    <source>
        <dbReference type="Proteomes" id="UP000187209"/>
    </source>
</evidence>
<feature type="region of interest" description="Disordered" evidence="2">
    <location>
        <begin position="1"/>
        <end position="29"/>
    </location>
</feature>
<evidence type="ECO:0000313" key="3">
    <source>
        <dbReference type="EMBL" id="OMJ80619.1"/>
    </source>
</evidence>
<name>A0A1R2BUW7_9CILI</name>
<keyword evidence="4" id="KW-1185">Reference proteome</keyword>
<dbReference type="AlphaFoldDB" id="A0A1R2BUW7"/>
<dbReference type="Proteomes" id="UP000187209">
    <property type="component" value="Unassembled WGS sequence"/>
</dbReference>
<comment type="caution">
    <text evidence="3">The sequence shown here is derived from an EMBL/GenBank/DDBJ whole genome shotgun (WGS) entry which is preliminary data.</text>
</comment>